<organism evidence="6 7">
    <name type="scientific">Luteimonas kalidii</name>
    <dbReference type="NCBI Taxonomy" id="3042025"/>
    <lineage>
        <taxon>Bacteria</taxon>
        <taxon>Pseudomonadati</taxon>
        <taxon>Pseudomonadota</taxon>
        <taxon>Gammaproteobacteria</taxon>
        <taxon>Lysobacterales</taxon>
        <taxon>Lysobacteraceae</taxon>
        <taxon>Luteimonas</taxon>
    </lineage>
</organism>
<gene>
    <name evidence="6" type="ORF">QFW81_07940</name>
</gene>
<dbReference type="GO" id="GO:0004340">
    <property type="term" value="F:glucokinase activity"/>
    <property type="evidence" value="ECO:0007669"/>
    <property type="project" value="UniProtKB-EC"/>
</dbReference>
<dbReference type="PANTHER" id="PTHR47690">
    <property type="entry name" value="GLUCOKINASE"/>
    <property type="match status" value="1"/>
</dbReference>
<keyword evidence="3" id="KW-0418">Kinase</keyword>
<keyword evidence="7" id="KW-1185">Reference proteome</keyword>
<dbReference type="RefSeq" id="WP_280578162.1">
    <property type="nucleotide sequence ID" value="NZ_JARXRO010000014.1"/>
</dbReference>
<dbReference type="Gene3D" id="3.30.420.40">
    <property type="match status" value="1"/>
</dbReference>
<dbReference type="Proteomes" id="UP001156873">
    <property type="component" value="Unassembled WGS sequence"/>
</dbReference>
<dbReference type="Gene3D" id="3.40.367.20">
    <property type="match status" value="1"/>
</dbReference>
<accession>A0ABT6JV82</accession>
<dbReference type="EMBL" id="JARXRO010000014">
    <property type="protein sequence ID" value="MDH5833856.1"/>
    <property type="molecule type" value="Genomic_DNA"/>
</dbReference>
<comment type="caution">
    <text evidence="6">The sequence shown here is derived from an EMBL/GenBank/DDBJ whole genome shotgun (WGS) entry which is preliminary data.</text>
</comment>
<keyword evidence="2" id="KW-0547">Nucleotide-binding</keyword>
<dbReference type="NCBIfam" id="NF009073">
    <property type="entry name" value="PRK12408.1"/>
    <property type="match status" value="1"/>
</dbReference>
<dbReference type="InterPro" id="IPR043129">
    <property type="entry name" value="ATPase_NBD"/>
</dbReference>
<dbReference type="EC" id="2.7.1.2" evidence="6"/>
<dbReference type="InterPro" id="IPR050201">
    <property type="entry name" value="Bacterial_glucokinase"/>
</dbReference>
<evidence type="ECO:0000256" key="3">
    <source>
        <dbReference type="ARBA" id="ARBA00022777"/>
    </source>
</evidence>
<evidence type="ECO:0000256" key="1">
    <source>
        <dbReference type="ARBA" id="ARBA00022679"/>
    </source>
</evidence>
<proteinExistence type="inferred from homology"/>
<dbReference type="InterPro" id="IPR003836">
    <property type="entry name" value="Glucokinase"/>
</dbReference>
<reference evidence="6 7" key="1">
    <citation type="submission" date="2023-04" db="EMBL/GenBank/DDBJ databases">
        <title>Luteimonas sp. M1R5S59.</title>
        <authorList>
            <person name="Sun J.-Q."/>
        </authorList>
    </citation>
    <scope>NUCLEOTIDE SEQUENCE [LARGE SCALE GENOMIC DNA]</scope>
    <source>
        <strain evidence="6 7">M1R5S59</strain>
    </source>
</reference>
<protein>
    <submittedName>
        <fullName evidence="6">Glucokinase</fullName>
        <ecNumber evidence="6">2.7.1.2</ecNumber>
    </submittedName>
</protein>
<dbReference type="CDD" id="cd24008">
    <property type="entry name" value="ASKHA_NBD_GLK"/>
    <property type="match status" value="1"/>
</dbReference>
<dbReference type="SUPFAM" id="SSF53067">
    <property type="entry name" value="Actin-like ATPase domain"/>
    <property type="match status" value="1"/>
</dbReference>
<comment type="similarity">
    <text evidence="5">Belongs to the bacterial glucokinase family.</text>
</comment>
<evidence type="ECO:0000256" key="4">
    <source>
        <dbReference type="ARBA" id="ARBA00022840"/>
    </source>
</evidence>
<evidence type="ECO:0000256" key="2">
    <source>
        <dbReference type="ARBA" id="ARBA00022741"/>
    </source>
</evidence>
<dbReference type="Pfam" id="PF02685">
    <property type="entry name" value="Glucokinase"/>
    <property type="match status" value="1"/>
</dbReference>
<evidence type="ECO:0000313" key="7">
    <source>
        <dbReference type="Proteomes" id="UP001156873"/>
    </source>
</evidence>
<dbReference type="PANTHER" id="PTHR47690:SF1">
    <property type="entry name" value="GLUCOKINASE"/>
    <property type="match status" value="1"/>
</dbReference>
<keyword evidence="4" id="KW-0067">ATP-binding</keyword>
<keyword evidence="1 6" id="KW-0808">Transferase</keyword>
<name>A0ABT6JV82_9GAMM</name>
<evidence type="ECO:0000256" key="5">
    <source>
        <dbReference type="RuleBase" id="RU004046"/>
    </source>
</evidence>
<sequence length="320" mass="33298">MSVPFVSADIGGTNARLAWVRAGGDGRIEVLEQRHYLCAQHPSLRAILADFMGDAAGAPALALAVAGIVDGDRIISRNIPWPIDLPDLRAAGFAQVAAVNDFVAVAHAWQCMNEADTVLLTPGVATPREPGTSLLLGPGTGLGGALRVTRNGRTLVLPCEPQQVALAPGTLRELAVLAHWMRAGATHVGVGHAVSGPGLANLYLALCEIDGAPPRWRSSDEIVAAADAGSDAHAIEAIGMFCGLLASVVGDLAMVTSATCVFVAGGVPSKIRGWLLGGTFAQRMVDKDVMRPVLQRIPVRLIEDPALGVIGAASWFTHRN</sequence>
<evidence type="ECO:0000313" key="6">
    <source>
        <dbReference type="EMBL" id="MDH5833856.1"/>
    </source>
</evidence>